<dbReference type="InParanoid" id="J0D053"/>
<keyword evidence="3" id="KW-1185">Reference proteome</keyword>
<organism evidence="2 3">
    <name type="scientific">Auricularia subglabra (strain TFB-10046 / SS5)</name>
    <name type="common">White-rot fungus</name>
    <name type="synonym">Auricularia delicata (strain TFB10046)</name>
    <dbReference type="NCBI Taxonomy" id="717982"/>
    <lineage>
        <taxon>Eukaryota</taxon>
        <taxon>Fungi</taxon>
        <taxon>Dikarya</taxon>
        <taxon>Basidiomycota</taxon>
        <taxon>Agaricomycotina</taxon>
        <taxon>Agaricomycetes</taxon>
        <taxon>Auriculariales</taxon>
        <taxon>Auriculariaceae</taxon>
        <taxon>Auricularia</taxon>
    </lineage>
</organism>
<dbReference type="KEGG" id="adl:AURDEDRAFT_173295"/>
<dbReference type="eggNOG" id="ENOG502SS7G">
    <property type="taxonomic scope" value="Eukaryota"/>
</dbReference>
<accession>J0D053</accession>
<evidence type="ECO:0000313" key="3">
    <source>
        <dbReference type="Proteomes" id="UP000006514"/>
    </source>
</evidence>
<dbReference type="AlphaFoldDB" id="J0D053"/>
<gene>
    <name evidence="2" type="ORF">AURDEDRAFT_173295</name>
</gene>
<dbReference type="EMBL" id="JH687837">
    <property type="protein sequence ID" value="EJD37632.1"/>
    <property type="molecule type" value="Genomic_DNA"/>
</dbReference>
<reference evidence="3" key="1">
    <citation type="journal article" date="2012" name="Science">
        <title>The Paleozoic origin of enzymatic lignin decomposition reconstructed from 31 fungal genomes.</title>
        <authorList>
            <person name="Floudas D."/>
            <person name="Binder M."/>
            <person name="Riley R."/>
            <person name="Barry K."/>
            <person name="Blanchette R.A."/>
            <person name="Henrissat B."/>
            <person name="Martinez A.T."/>
            <person name="Otillar R."/>
            <person name="Spatafora J.W."/>
            <person name="Yadav J.S."/>
            <person name="Aerts A."/>
            <person name="Benoit I."/>
            <person name="Boyd A."/>
            <person name="Carlson A."/>
            <person name="Copeland A."/>
            <person name="Coutinho P.M."/>
            <person name="de Vries R.P."/>
            <person name="Ferreira P."/>
            <person name="Findley K."/>
            <person name="Foster B."/>
            <person name="Gaskell J."/>
            <person name="Glotzer D."/>
            <person name="Gorecki P."/>
            <person name="Heitman J."/>
            <person name="Hesse C."/>
            <person name="Hori C."/>
            <person name="Igarashi K."/>
            <person name="Jurgens J.A."/>
            <person name="Kallen N."/>
            <person name="Kersten P."/>
            <person name="Kohler A."/>
            <person name="Kuees U."/>
            <person name="Kumar T.K.A."/>
            <person name="Kuo A."/>
            <person name="LaButti K."/>
            <person name="Larrondo L.F."/>
            <person name="Lindquist E."/>
            <person name="Ling A."/>
            <person name="Lombard V."/>
            <person name="Lucas S."/>
            <person name="Lundell T."/>
            <person name="Martin R."/>
            <person name="McLaughlin D.J."/>
            <person name="Morgenstern I."/>
            <person name="Morin E."/>
            <person name="Murat C."/>
            <person name="Nagy L.G."/>
            <person name="Nolan M."/>
            <person name="Ohm R.A."/>
            <person name="Patyshakuliyeva A."/>
            <person name="Rokas A."/>
            <person name="Ruiz-Duenas F.J."/>
            <person name="Sabat G."/>
            <person name="Salamov A."/>
            <person name="Samejima M."/>
            <person name="Schmutz J."/>
            <person name="Slot J.C."/>
            <person name="St John F."/>
            <person name="Stenlid J."/>
            <person name="Sun H."/>
            <person name="Sun S."/>
            <person name="Syed K."/>
            <person name="Tsang A."/>
            <person name="Wiebenga A."/>
            <person name="Young D."/>
            <person name="Pisabarro A."/>
            <person name="Eastwood D.C."/>
            <person name="Martin F."/>
            <person name="Cullen D."/>
            <person name="Grigoriev I.V."/>
            <person name="Hibbett D.S."/>
        </authorList>
    </citation>
    <scope>NUCLEOTIDE SEQUENCE [LARGE SCALE GENOMIC DNA]</scope>
    <source>
        <strain evidence="3">TFB10046</strain>
    </source>
</reference>
<proteinExistence type="predicted"/>
<feature type="compositionally biased region" description="Acidic residues" evidence="1">
    <location>
        <begin position="357"/>
        <end position="379"/>
    </location>
</feature>
<name>J0D053_AURST</name>
<dbReference type="OrthoDB" id="4121058at2759"/>
<evidence type="ECO:0000256" key="1">
    <source>
        <dbReference type="SAM" id="MobiDB-lite"/>
    </source>
</evidence>
<protein>
    <submittedName>
        <fullName evidence="2">Uncharacterized protein</fullName>
    </submittedName>
</protein>
<feature type="region of interest" description="Disordered" evidence="1">
    <location>
        <begin position="50"/>
        <end position="71"/>
    </location>
</feature>
<feature type="region of interest" description="Disordered" evidence="1">
    <location>
        <begin position="340"/>
        <end position="380"/>
    </location>
</feature>
<evidence type="ECO:0000313" key="2">
    <source>
        <dbReference type="EMBL" id="EJD37632.1"/>
    </source>
</evidence>
<dbReference type="Proteomes" id="UP000006514">
    <property type="component" value="Unassembled WGS sequence"/>
</dbReference>
<sequence length="390" mass="42435">MASSTKPEVRLAPAVKQGIYSYHPDSGLSVNGVPRCHKTQLREHLAFVDPGPALTKKGKPRVRQPPRPQDQSAEFYRAQMVHYGLATSVDDSVTREAAKVALSSSKLLLPDAAQRMELSLKALYDAENNALRPGPHDKPPVAQGAKRNKRQRDDSEPSAGSSGPQKIDNPDAKRAKKAEPKAEEDPLAKLDAICGSYDIKAKVASTSSDEPYESDFVFNLVLSSTRSHLWGAFDFGICSGVLRASAPSDPTNSNVYFHWCGRDDEVEEAIFGPQNVGTIKFLPGGRIKGKLEGDPCDEEPIKFSGRLFPANASTTVEDVRELKSEYKALYAENFDPDGPGRWGSSSWCGEPAREIVSDTEESGGSGDEDSDGGWSDDYDGFGIRCAFDDY</sequence>
<feature type="region of interest" description="Disordered" evidence="1">
    <location>
        <begin position="129"/>
        <end position="184"/>
    </location>
</feature>
<feature type="compositionally biased region" description="Basic and acidic residues" evidence="1">
    <location>
        <begin position="168"/>
        <end position="184"/>
    </location>
</feature>